<dbReference type="GO" id="GO:0006355">
    <property type="term" value="P:regulation of DNA-templated transcription"/>
    <property type="evidence" value="ECO:0007669"/>
    <property type="project" value="UniProtKB-UniRule"/>
</dbReference>
<dbReference type="InterPro" id="IPR004330">
    <property type="entry name" value="FAR1_DNA_bnd_dom"/>
</dbReference>
<reference evidence="9" key="1">
    <citation type="submission" date="2020-06" db="EMBL/GenBank/DDBJ databases">
        <authorList>
            <person name="Li T."/>
            <person name="Hu X."/>
            <person name="Zhang T."/>
            <person name="Song X."/>
            <person name="Zhang H."/>
            <person name="Dai N."/>
            <person name="Sheng W."/>
            <person name="Hou X."/>
            <person name="Wei L."/>
        </authorList>
    </citation>
    <scope>NUCLEOTIDE SEQUENCE</scope>
    <source>
        <strain evidence="9">G02</strain>
        <tissue evidence="9">Leaf</tissue>
    </source>
</reference>
<sequence>MRIHLDPPTVENHKHNDLFADTATVEVRVGDKATVAAPKYDTSKLADGDGGETSHRKSLEPHGSMEFESKEDAFNFYKEYASSVGFSAIIKASRRSRISGKFIDAKFVCTKYGSKRGTSLYENSQPEDNTASRDPVKKKRGRTNRSSSKTDCKACMHVKTRQDGRWTISSFVSEHNHELVLDQAGRTSLDICHYNVSALNAVQAKKKKMFMSMPQQSGRMQKAEGQATAGSSFCGLRLGFRDGDAQAMFEYFSCMQDENPYFFYAMDLDREQHLKNVFWVDAKGRIDYQIFGDVVLFDTMYKKNEFKLPFVPFIGVNNHFQFLLLGSALVADESKSTYVWLMRAWFRSMHGQAPKVILTDQDPALKEAIAEALPGSRHCFCLWHILRLSSTQRLDSVTSLLDKCLSRKTSLKEFLHQYNIILQDKYEDEAKADFDTWHRQPGLKSPSPYGKQMAKIYTHAVFKKFQVEVLGVVACHPKLEGKDGPTTTFKVQDFEQNQVHKVMWNEKTADTSCTCRLFEYNGFLCRHVMIILQISGVNNIPAKYILKRWTKDAKKREAVKQVDATASRNQRYNDLCQCACKLGNEGSLCQETYSMVFTALEEALRKCESIKSSVQNVTGPSSPSNDRLHEFEEVTRGKFSGKTTKEGIIFGKEKGQLNLGVPTIGGISGNPDIVPLDQLNRIASNRDDCFSNQANIEDLVVQL</sequence>
<evidence type="ECO:0000256" key="5">
    <source>
        <dbReference type="PROSITE-ProRule" id="PRU00325"/>
    </source>
</evidence>
<dbReference type="InterPro" id="IPR007527">
    <property type="entry name" value="Znf_SWIM"/>
</dbReference>
<feature type="region of interest" description="Disordered" evidence="7">
    <location>
        <begin position="118"/>
        <end position="151"/>
    </location>
</feature>
<evidence type="ECO:0000313" key="9">
    <source>
        <dbReference type="EMBL" id="KAL0398102.1"/>
    </source>
</evidence>
<keyword evidence="3 5" id="KW-0863">Zinc-finger</keyword>
<comment type="subcellular location">
    <subcellularLocation>
        <location evidence="6">Nucleus</location>
    </subcellularLocation>
</comment>
<dbReference type="InterPro" id="IPR031052">
    <property type="entry name" value="FHY3/FAR1"/>
</dbReference>
<dbReference type="PANTHER" id="PTHR31669">
    <property type="entry name" value="PROTEIN FAR1-RELATED SEQUENCE 10-RELATED"/>
    <property type="match status" value="1"/>
</dbReference>
<dbReference type="AlphaFoldDB" id="A0AAW2T0X2"/>
<dbReference type="PANTHER" id="PTHR31669:SF62">
    <property type="entry name" value="PROTEIN FAR1-RELATED SEQUENCE 1"/>
    <property type="match status" value="1"/>
</dbReference>
<evidence type="ECO:0000256" key="3">
    <source>
        <dbReference type="ARBA" id="ARBA00022771"/>
    </source>
</evidence>
<evidence type="ECO:0000256" key="2">
    <source>
        <dbReference type="ARBA" id="ARBA00022723"/>
    </source>
</evidence>
<evidence type="ECO:0000259" key="8">
    <source>
        <dbReference type="PROSITE" id="PS50966"/>
    </source>
</evidence>
<dbReference type="EMBL" id="JACGWJ010000009">
    <property type="protein sequence ID" value="KAL0398102.1"/>
    <property type="molecule type" value="Genomic_DNA"/>
</dbReference>
<feature type="region of interest" description="Disordered" evidence="7">
    <location>
        <begin position="40"/>
        <end position="65"/>
    </location>
</feature>
<dbReference type="Pfam" id="PF04434">
    <property type="entry name" value="SWIM"/>
    <property type="match status" value="1"/>
</dbReference>
<dbReference type="InterPro" id="IPR018289">
    <property type="entry name" value="MULE_transposase_dom"/>
</dbReference>
<dbReference type="Pfam" id="PF03101">
    <property type="entry name" value="FAR1"/>
    <property type="match status" value="1"/>
</dbReference>
<dbReference type="SMART" id="SM00575">
    <property type="entry name" value="ZnF_PMZ"/>
    <property type="match status" value="1"/>
</dbReference>
<evidence type="ECO:0000256" key="1">
    <source>
        <dbReference type="ARBA" id="ARBA00005889"/>
    </source>
</evidence>
<name>A0AAW2T0X2_SESRA</name>
<dbReference type="GO" id="GO:0008270">
    <property type="term" value="F:zinc ion binding"/>
    <property type="evidence" value="ECO:0007669"/>
    <property type="project" value="UniProtKB-UniRule"/>
</dbReference>
<keyword evidence="4 6" id="KW-0862">Zinc</keyword>
<protein>
    <recommendedName>
        <fullName evidence="6">Protein FAR1-RELATED SEQUENCE</fullName>
    </recommendedName>
</protein>
<comment type="caution">
    <text evidence="9">The sequence shown here is derived from an EMBL/GenBank/DDBJ whole genome shotgun (WGS) entry which is preliminary data.</text>
</comment>
<evidence type="ECO:0000256" key="4">
    <source>
        <dbReference type="ARBA" id="ARBA00022833"/>
    </source>
</evidence>
<dbReference type="PROSITE" id="PS50966">
    <property type="entry name" value="ZF_SWIM"/>
    <property type="match status" value="1"/>
</dbReference>
<gene>
    <name evidence="9" type="ORF">Sradi_2153500</name>
</gene>
<comment type="function">
    <text evidence="6">Putative transcription activator involved in regulating light control of development.</text>
</comment>
<evidence type="ECO:0000256" key="6">
    <source>
        <dbReference type="RuleBase" id="RU367018"/>
    </source>
</evidence>
<feature type="compositionally biased region" description="Basic and acidic residues" evidence="7">
    <location>
        <begin position="41"/>
        <end position="65"/>
    </location>
</feature>
<keyword evidence="2 6" id="KW-0479">Metal-binding</keyword>
<dbReference type="Pfam" id="PF10551">
    <property type="entry name" value="MULE"/>
    <property type="match status" value="1"/>
</dbReference>
<keyword evidence="6" id="KW-0539">Nucleus</keyword>
<feature type="domain" description="SWIM-type" evidence="8">
    <location>
        <begin position="500"/>
        <end position="536"/>
    </location>
</feature>
<dbReference type="GO" id="GO:0005634">
    <property type="term" value="C:nucleus"/>
    <property type="evidence" value="ECO:0007669"/>
    <property type="project" value="UniProtKB-SubCell"/>
</dbReference>
<comment type="similarity">
    <text evidence="1 6">Belongs to the FHY3/FAR1 family.</text>
</comment>
<evidence type="ECO:0000256" key="7">
    <source>
        <dbReference type="SAM" id="MobiDB-lite"/>
    </source>
</evidence>
<dbReference type="InterPro" id="IPR006564">
    <property type="entry name" value="Znf_PMZ"/>
</dbReference>
<proteinExistence type="inferred from homology"/>
<reference evidence="9" key="2">
    <citation type="journal article" date="2024" name="Plant">
        <title>Genomic evolution and insights into agronomic trait innovations of Sesamum species.</title>
        <authorList>
            <person name="Miao H."/>
            <person name="Wang L."/>
            <person name="Qu L."/>
            <person name="Liu H."/>
            <person name="Sun Y."/>
            <person name="Le M."/>
            <person name="Wang Q."/>
            <person name="Wei S."/>
            <person name="Zheng Y."/>
            <person name="Lin W."/>
            <person name="Duan Y."/>
            <person name="Cao H."/>
            <person name="Xiong S."/>
            <person name="Wang X."/>
            <person name="Wei L."/>
            <person name="Li C."/>
            <person name="Ma Q."/>
            <person name="Ju M."/>
            <person name="Zhao R."/>
            <person name="Li G."/>
            <person name="Mu C."/>
            <person name="Tian Q."/>
            <person name="Mei H."/>
            <person name="Zhang T."/>
            <person name="Gao T."/>
            <person name="Zhang H."/>
        </authorList>
    </citation>
    <scope>NUCLEOTIDE SEQUENCE</scope>
    <source>
        <strain evidence="9">G02</strain>
    </source>
</reference>
<feature type="compositionally biased region" description="Polar residues" evidence="7">
    <location>
        <begin position="118"/>
        <end position="129"/>
    </location>
</feature>
<accession>A0AAW2T0X2</accession>
<organism evidence="9">
    <name type="scientific">Sesamum radiatum</name>
    <name type="common">Black benniseed</name>
    <dbReference type="NCBI Taxonomy" id="300843"/>
    <lineage>
        <taxon>Eukaryota</taxon>
        <taxon>Viridiplantae</taxon>
        <taxon>Streptophyta</taxon>
        <taxon>Embryophyta</taxon>
        <taxon>Tracheophyta</taxon>
        <taxon>Spermatophyta</taxon>
        <taxon>Magnoliopsida</taxon>
        <taxon>eudicotyledons</taxon>
        <taxon>Gunneridae</taxon>
        <taxon>Pentapetalae</taxon>
        <taxon>asterids</taxon>
        <taxon>lamiids</taxon>
        <taxon>Lamiales</taxon>
        <taxon>Pedaliaceae</taxon>
        <taxon>Sesamum</taxon>
    </lineage>
</organism>